<dbReference type="Pfam" id="PF01369">
    <property type="entry name" value="Sec7"/>
    <property type="match status" value="1"/>
</dbReference>
<dbReference type="InterPro" id="IPR016024">
    <property type="entry name" value="ARM-type_fold"/>
</dbReference>
<dbReference type="GO" id="GO:0016020">
    <property type="term" value="C:membrane"/>
    <property type="evidence" value="ECO:0007669"/>
    <property type="project" value="UniProtKB-SubCell"/>
</dbReference>
<evidence type="ECO:0000256" key="4">
    <source>
        <dbReference type="ARBA" id="ARBA00023136"/>
    </source>
</evidence>
<keyword evidence="4" id="KW-0472">Membrane</keyword>
<dbReference type="Gene3D" id="1.10.1000.11">
    <property type="entry name" value="Arf Nucleotide-binding Site Opener,domain 2"/>
    <property type="match status" value="1"/>
</dbReference>
<dbReference type="GeneID" id="106674263"/>
<name>A0A8I6SC50_CIMLE</name>
<sequence>MEDLLLQIINECSNKLASLKSSAQLAYDLLQSQQSLLRDPAHELRAKCFNVFQMALETKKSKFVSYALSGFHRILRDDRFQTNFEPEDDSLWLPAQFLHAVSSILSQSDDTQVDILKVLLNIACSSYWTVNGRIIIQMLAVCCEVYEYGTEAVKTASQAAANQTLRSFCHLLDVESLEAKDNKMHEVGSGGIDCFNELIPILQYLCSKLDEAQNGQNAPVLLLLEGLHTVVSSLPQRIHSNSHFTKFLWQKLCPVLIGLMAPPRNNNITFTRVQPVDVLPQHKIIYSIAGQLVRLVGCVGSLRPVLESVYHRMLLYPKTNHRLDSLKALTELLRSPSRLVDFAGPLLVKDDKGCQQSDMALTRLVMDSLQECSESKDALLITVTVSCVETLLSTLLVISNGQAINHVYVSKINSLYPNLASCDYKGPLTYQTLCRLPKVYRDSVGVTDKSNLEEGEREEGDGTSEDSSECSNDTDDAPNLSDAEENEISPKIGFPEYLGTVQKEKVYSKERGDCDRDNARHFIETLREFLPTLLPLKYSIEIDDAIQKFASNYCQGCYYKKVKNTDLESAIVNANGIYLATYSALSLNLKLINVGYYNHTSDDIPMTEEQFVSEVEEIGVLVYLSSRWLCEVYQQILCTDLLTSAGCETNISIFNLLSDLGGIYFESEVLSNCAKLEKAASRQHITPENQAGLKLARRILTCCWDSVLSILTIGVKGDQTTVPLSLQALHNAALLCNSTGLQRKSGVVFSLLSNACCNTNDDKPTLQASHALSLDLLLSRALELASHAPQSWPHVLKCCLHVNRLEHMITYTQPIKTTPKLTGKNLDNQENISVMESDVASLVGDISGVSTLPPATSVKVVCVLSQHIDRLFEDAAVKLKLNSLLSFCAAVCSASERQLRSSSNIKEGSKLSWWGIVKGNSSTPPPPLLLSRLAQLLIKAARSGRPLIHIMKLWSAIGPHLMHASCHKDPTISKLAVTCIHDVMITLLNENSELEHFHFNEALFKPFENLLCLELCDTDIQDQVVNCICEFVEGSQAEIRSGWRPLFRALGGVSTTNHVNSLLEVFQVFLNTDNPLVFANAAMDFILCLVKHVRGNGIEEDLEGGDCKGVLSFVEKCSHILCLMHSMASCPRFNTARRLIERVQEENFPLIPDNGGALAVWAELLEGLSSVVPLCPISYQPLILDTLFSILSDTMIKPGIDFTIYCVTFIIISSIQRWLLNNSHNLSLWDRQTSSFKQFCGMTTHFVVKVLIHLKNENMVERGTIMLKSLISSMVECVTVPVESVARLGCACLRHIVVTSNNVLSIEQWTHVVFGVEKAASSVLKPLITLNAAYSHNSHQYYGDLAHIKVAARKDSTIQRNARLRHLAQQVLLLESQRKDYTMSSSDDEDEDERSYVLLIYEDVNSNVTKDCVPLCNLLVALLAHQMLLQTIGTILLQGTQHVIPSLAGVLPNSTENRILLSLPEEVVEKLLSCLELSYNTAVEFDSRPGLKFLLQKVAQLERAANLYRQAGAAWTINLITLFDLCIHNYGISDDANYMKEFLPKLRQSLEQLCDTYVDVLLDKDGMHSAVDNINEKITFIIAQTDELPETRMSSFEKSEEDLNGTEESKTDITEEDVDMKEEIEIPDKIDVEKRDLANEIEKQKSESICKDREAHMGVWAEMLVSALELLCQLDDTHLKTLLPAVFPTVRSLTAHATHTSLKHQLAKLYDKLAVMYGFIND</sequence>
<evidence type="ECO:0000256" key="5">
    <source>
        <dbReference type="SAM" id="MobiDB-lite"/>
    </source>
</evidence>
<dbReference type="SUPFAM" id="SSF48371">
    <property type="entry name" value="ARM repeat"/>
    <property type="match status" value="2"/>
</dbReference>
<feature type="domain" description="SEC7" evidence="6">
    <location>
        <begin position="411"/>
        <end position="641"/>
    </location>
</feature>
<reference evidence="7" key="1">
    <citation type="submission" date="2022-01" db="UniProtKB">
        <authorList>
            <consortium name="EnsemblMetazoa"/>
        </authorList>
    </citation>
    <scope>IDENTIFICATION</scope>
</reference>
<evidence type="ECO:0000256" key="3">
    <source>
        <dbReference type="ARBA" id="ARBA00022490"/>
    </source>
</evidence>
<dbReference type="InterPro" id="IPR032629">
    <property type="entry name" value="DCB_dom"/>
</dbReference>
<feature type="compositionally biased region" description="Acidic residues" evidence="5">
    <location>
        <begin position="453"/>
        <end position="485"/>
    </location>
</feature>
<dbReference type="Pfam" id="PF20252">
    <property type="entry name" value="BIG2_C"/>
    <property type="match status" value="1"/>
</dbReference>
<evidence type="ECO:0000256" key="2">
    <source>
        <dbReference type="ARBA" id="ARBA00004496"/>
    </source>
</evidence>
<proteinExistence type="predicted"/>
<dbReference type="PANTHER" id="PTHR10663">
    <property type="entry name" value="GUANYL-NUCLEOTIDE EXCHANGE FACTOR"/>
    <property type="match status" value="1"/>
</dbReference>
<dbReference type="InterPro" id="IPR023394">
    <property type="entry name" value="Sec7_C_sf"/>
</dbReference>
<dbReference type="InterPro" id="IPR000904">
    <property type="entry name" value="Sec7_dom"/>
</dbReference>
<keyword evidence="3" id="KW-0963">Cytoplasm</keyword>
<accession>A0A8I6SC50</accession>
<dbReference type="Pfam" id="PF16213">
    <property type="entry name" value="DCB"/>
    <property type="match status" value="1"/>
</dbReference>
<keyword evidence="8" id="KW-1185">Reference proteome</keyword>
<dbReference type="SMART" id="SM00222">
    <property type="entry name" value="Sec7"/>
    <property type="match status" value="1"/>
</dbReference>
<dbReference type="InterPro" id="IPR046455">
    <property type="entry name" value="Sec7/BIG1-like_C"/>
</dbReference>
<dbReference type="GO" id="GO:0032012">
    <property type="term" value="P:regulation of ARF protein signal transduction"/>
    <property type="evidence" value="ECO:0007669"/>
    <property type="project" value="InterPro"/>
</dbReference>
<dbReference type="EnsemblMetazoa" id="XM_014406886.2">
    <property type="protein sequence ID" value="XP_014262372.2"/>
    <property type="gene ID" value="LOC106674263"/>
</dbReference>
<dbReference type="GO" id="GO:0005737">
    <property type="term" value="C:cytoplasm"/>
    <property type="evidence" value="ECO:0007669"/>
    <property type="project" value="UniProtKB-SubCell"/>
</dbReference>
<dbReference type="InterPro" id="IPR015403">
    <property type="entry name" value="Mon2/Sec7/BIG1-like_HDS"/>
</dbReference>
<dbReference type="Proteomes" id="UP000494040">
    <property type="component" value="Unassembled WGS sequence"/>
</dbReference>
<evidence type="ECO:0000259" key="6">
    <source>
        <dbReference type="SMART" id="SM00222"/>
    </source>
</evidence>
<comment type="subcellular location">
    <subcellularLocation>
        <location evidence="2">Cytoplasm</location>
    </subcellularLocation>
    <subcellularLocation>
        <location evidence="1">Membrane</location>
    </subcellularLocation>
</comment>
<dbReference type="PANTHER" id="PTHR10663:SF344">
    <property type="entry name" value="BREFELDIN A-INHIBITED GUANINE NUCLEOTIDE-EXCHANGE PROTEIN 3"/>
    <property type="match status" value="1"/>
</dbReference>
<dbReference type="OrthoDB" id="10002886at2759"/>
<evidence type="ECO:0000313" key="8">
    <source>
        <dbReference type="Proteomes" id="UP000494040"/>
    </source>
</evidence>
<dbReference type="KEGG" id="clec:106674263"/>
<protein>
    <recommendedName>
        <fullName evidence="6">SEC7 domain-containing protein</fullName>
    </recommendedName>
</protein>
<organism evidence="7 8">
    <name type="scientific">Cimex lectularius</name>
    <name type="common">Bed bug</name>
    <name type="synonym">Acanthia lectularia</name>
    <dbReference type="NCBI Taxonomy" id="79782"/>
    <lineage>
        <taxon>Eukaryota</taxon>
        <taxon>Metazoa</taxon>
        <taxon>Ecdysozoa</taxon>
        <taxon>Arthropoda</taxon>
        <taxon>Hexapoda</taxon>
        <taxon>Insecta</taxon>
        <taxon>Pterygota</taxon>
        <taxon>Neoptera</taxon>
        <taxon>Paraneoptera</taxon>
        <taxon>Hemiptera</taxon>
        <taxon>Heteroptera</taxon>
        <taxon>Panheteroptera</taxon>
        <taxon>Cimicomorpha</taxon>
        <taxon>Cimicidae</taxon>
        <taxon>Cimex</taxon>
    </lineage>
</organism>
<dbReference type="RefSeq" id="XP_014262372.2">
    <property type="nucleotide sequence ID" value="XM_014406886.2"/>
</dbReference>
<dbReference type="InterPro" id="IPR035999">
    <property type="entry name" value="Sec7_dom_sf"/>
</dbReference>
<evidence type="ECO:0000256" key="1">
    <source>
        <dbReference type="ARBA" id="ARBA00004370"/>
    </source>
</evidence>
<evidence type="ECO:0000313" key="7">
    <source>
        <dbReference type="EnsemblMetazoa" id="XP_014262372.2"/>
    </source>
</evidence>
<feature type="region of interest" description="Disordered" evidence="5">
    <location>
        <begin position="447"/>
        <end position="485"/>
    </location>
</feature>
<dbReference type="SUPFAM" id="SSF48425">
    <property type="entry name" value="Sec7 domain"/>
    <property type="match status" value="1"/>
</dbReference>
<dbReference type="OMA" id="CRNNPFD"/>
<dbReference type="Pfam" id="PF09324">
    <property type="entry name" value="Sec7-like_HDS"/>
    <property type="match status" value="1"/>
</dbReference>
<dbReference type="GO" id="GO:0005085">
    <property type="term" value="F:guanyl-nucleotide exchange factor activity"/>
    <property type="evidence" value="ECO:0007669"/>
    <property type="project" value="InterPro"/>
</dbReference>